<gene>
    <name evidence="1" type="ORF">E2C01_068957</name>
</gene>
<proteinExistence type="predicted"/>
<keyword evidence="2" id="KW-1185">Reference proteome</keyword>
<organism evidence="1 2">
    <name type="scientific">Portunus trituberculatus</name>
    <name type="common">Swimming crab</name>
    <name type="synonym">Neptunus trituberculatus</name>
    <dbReference type="NCBI Taxonomy" id="210409"/>
    <lineage>
        <taxon>Eukaryota</taxon>
        <taxon>Metazoa</taxon>
        <taxon>Ecdysozoa</taxon>
        <taxon>Arthropoda</taxon>
        <taxon>Crustacea</taxon>
        <taxon>Multicrustacea</taxon>
        <taxon>Malacostraca</taxon>
        <taxon>Eumalacostraca</taxon>
        <taxon>Eucarida</taxon>
        <taxon>Decapoda</taxon>
        <taxon>Pleocyemata</taxon>
        <taxon>Brachyura</taxon>
        <taxon>Eubrachyura</taxon>
        <taxon>Portunoidea</taxon>
        <taxon>Portunidae</taxon>
        <taxon>Portuninae</taxon>
        <taxon>Portunus</taxon>
    </lineage>
</organism>
<comment type="caution">
    <text evidence="1">The sequence shown here is derived from an EMBL/GenBank/DDBJ whole genome shotgun (WGS) entry which is preliminary data.</text>
</comment>
<dbReference type="Proteomes" id="UP000324222">
    <property type="component" value="Unassembled WGS sequence"/>
</dbReference>
<dbReference type="AlphaFoldDB" id="A0A5B7HNT8"/>
<dbReference type="EMBL" id="VSRR010039237">
    <property type="protein sequence ID" value="MPC74591.1"/>
    <property type="molecule type" value="Genomic_DNA"/>
</dbReference>
<accession>A0A5B7HNT8</accession>
<evidence type="ECO:0000313" key="2">
    <source>
        <dbReference type="Proteomes" id="UP000324222"/>
    </source>
</evidence>
<evidence type="ECO:0000313" key="1">
    <source>
        <dbReference type="EMBL" id="MPC74591.1"/>
    </source>
</evidence>
<reference evidence="1 2" key="1">
    <citation type="submission" date="2019-05" db="EMBL/GenBank/DDBJ databases">
        <title>Another draft genome of Portunus trituberculatus and its Hox gene families provides insights of decapod evolution.</title>
        <authorList>
            <person name="Jeong J.-H."/>
            <person name="Song I."/>
            <person name="Kim S."/>
            <person name="Choi T."/>
            <person name="Kim D."/>
            <person name="Ryu S."/>
            <person name="Kim W."/>
        </authorList>
    </citation>
    <scope>NUCLEOTIDE SEQUENCE [LARGE SCALE GENOMIC DNA]</scope>
    <source>
        <tissue evidence="1">Muscle</tissue>
    </source>
</reference>
<name>A0A5B7HNT8_PORTR</name>
<sequence length="98" mass="10973">MYGGRHFHAVLAWQQRACPSVATLPAHDADIPGLPRVHAFTPRRRLPAETDGNHFLTQPHSSVLHGLAGESHLHRNLPRWSVRSSQKQCAQFEAQDLP</sequence>
<protein>
    <submittedName>
        <fullName evidence="1">Uncharacterized protein</fullName>
    </submittedName>
</protein>